<name>A0A8F5BRN9_SACSH</name>
<dbReference type="InterPro" id="IPR017941">
    <property type="entry name" value="Rieske_2Fe-2S"/>
</dbReference>
<dbReference type="GeneID" id="65564602"/>
<dbReference type="PANTHER" id="PTHR21496:SF0">
    <property type="entry name" value="RIESKE DOMAIN-CONTAINING PROTEIN"/>
    <property type="match status" value="1"/>
</dbReference>
<evidence type="ECO:0000256" key="1">
    <source>
        <dbReference type="ARBA" id="ARBA00034078"/>
    </source>
</evidence>
<comment type="cofactor">
    <cofactor evidence="1">
        <name>[2Fe-2S] cluster</name>
        <dbReference type="ChEBI" id="CHEBI:190135"/>
    </cofactor>
</comment>
<feature type="domain" description="Rieske" evidence="2">
    <location>
        <begin position="16"/>
        <end position="114"/>
    </location>
</feature>
<proteinExistence type="predicted"/>
<dbReference type="CDD" id="cd03467">
    <property type="entry name" value="Rieske"/>
    <property type="match status" value="1"/>
</dbReference>
<dbReference type="OrthoDB" id="6837at2157"/>
<evidence type="ECO:0000313" key="4">
    <source>
        <dbReference type="Proteomes" id="UP000694018"/>
    </source>
</evidence>
<dbReference type="PANTHER" id="PTHR21496">
    <property type="entry name" value="FERREDOXIN-RELATED"/>
    <property type="match status" value="1"/>
</dbReference>
<dbReference type="Pfam" id="PF00355">
    <property type="entry name" value="Rieske"/>
    <property type="match status" value="1"/>
</dbReference>
<dbReference type="GO" id="GO:0051537">
    <property type="term" value="F:2 iron, 2 sulfur cluster binding"/>
    <property type="evidence" value="ECO:0007669"/>
    <property type="project" value="InterPro"/>
</dbReference>
<dbReference type="AlphaFoldDB" id="A0A8F5BRN9"/>
<gene>
    <name evidence="3" type="ORF">J5U23_03127</name>
</gene>
<protein>
    <submittedName>
        <fullName evidence="3">Rieske domain protein</fullName>
    </submittedName>
</protein>
<dbReference type="KEGG" id="sshi:J5U23_03127"/>
<reference evidence="3" key="1">
    <citation type="journal article" date="2021" name="Environ. Microbiol.">
        <title>New insights into the diversity and evolution of the archaeal mobilome from three complete genomes of Saccharolobus shibatae.</title>
        <authorList>
            <person name="Medvedeva S."/>
            <person name="Brandt D."/>
            <person name="Cvirkaite-Krupovic V."/>
            <person name="Liu Y."/>
            <person name="Severinov K."/>
            <person name="Ishino S."/>
            <person name="Ishino Y."/>
            <person name="Prangishvili D."/>
            <person name="Kalinowski J."/>
            <person name="Krupovic M."/>
        </authorList>
    </citation>
    <scope>NUCLEOTIDE SEQUENCE</scope>
    <source>
        <strain evidence="3">B12</strain>
    </source>
</reference>
<sequence length="117" mass="13471">MVYFNFPLAHIKDVENIRISKTSFKTGEKRKITLPNGQELVIFYLGADRFFVFDNRCPHLGCDLSKYGVIIKEELVCQCHFSHFSIYTGEPKKGAAKKPIKLYKIQVTEDEVIISLI</sequence>
<evidence type="ECO:0000313" key="3">
    <source>
        <dbReference type="EMBL" id="QXJ30231.1"/>
    </source>
</evidence>
<accession>A0A8F5BRN9</accession>
<dbReference type="FunFam" id="2.102.10.10:FF:000048">
    <property type="entry name" value="Benzene 1,2-dioxygenase system ferredoxin component, putative"/>
    <property type="match status" value="1"/>
</dbReference>
<dbReference type="EMBL" id="CP077717">
    <property type="protein sequence ID" value="QXJ30231.1"/>
    <property type="molecule type" value="Genomic_DNA"/>
</dbReference>
<dbReference type="Proteomes" id="UP000694018">
    <property type="component" value="Chromosome"/>
</dbReference>
<evidence type="ECO:0000259" key="2">
    <source>
        <dbReference type="PROSITE" id="PS51296"/>
    </source>
</evidence>
<organism evidence="3 4">
    <name type="scientific">Saccharolobus shibatae (strain ATCC 51178 / DSM 5389 / JCM 8931 / NBRC 15437 / B12)</name>
    <name type="common">Sulfolobus shibatae</name>
    <dbReference type="NCBI Taxonomy" id="523848"/>
    <lineage>
        <taxon>Archaea</taxon>
        <taxon>Thermoproteota</taxon>
        <taxon>Thermoprotei</taxon>
        <taxon>Sulfolobales</taxon>
        <taxon>Sulfolobaceae</taxon>
        <taxon>Saccharolobus</taxon>
    </lineage>
</organism>
<dbReference type="RefSeq" id="WP_218266560.1">
    <property type="nucleotide sequence ID" value="NZ_CP077717.1"/>
</dbReference>
<dbReference type="PROSITE" id="PS51296">
    <property type="entry name" value="RIESKE"/>
    <property type="match status" value="1"/>
</dbReference>